<reference evidence="9" key="1">
    <citation type="submission" date="2017-01" db="EMBL/GenBank/DDBJ databases">
        <authorList>
            <person name="Mah S.A."/>
            <person name="Swanson W.J."/>
            <person name="Moy G.W."/>
            <person name="Vacquier V.D."/>
        </authorList>
    </citation>
    <scope>NUCLEOTIDE SEQUENCE [LARGE SCALE GENOMIC DNA]</scope>
    <source>
        <strain evidence="9">ID-206-W2</strain>
    </source>
</reference>
<comment type="cofactor">
    <cofactor evidence="1">
        <name>Mn(2+)</name>
        <dbReference type="ChEBI" id="CHEBI:29035"/>
    </cofactor>
</comment>
<dbReference type="InterPro" id="IPR015797">
    <property type="entry name" value="NUDIX_hydrolase-like_dom_sf"/>
</dbReference>
<dbReference type="CDD" id="cd18870">
    <property type="entry name" value="NUDIX_AcylCoAdiphos_Nudt19"/>
    <property type="match status" value="1"/>
</dbReference>
<evidence type="ECO:0000256" key="1">
    <source>
        <dbReference type="ARBA" id="ARBA00001936"/>
    </source>
</evidence>
<evidence type="ECO:0000256" key="2">
    <source>
        <dbReference type="ARBA" id="ARBA00001946"/>
    </source>
</evidence>
<proteinExistence type="predicted"/>
<reference evidence="10" key="2">
    <citation type="submission" date="2017-01" db="EMBL/GenBank/DDBJ databases">
        <authorList>
            <person name="Wang Y."/>
            <person name="White M."/>
            <person name="Kvist S."/>
            <person name="Moncalvo J.-M."/>
        </authorList>
    </citation>
    <scope>NUCLEOTIDE SEQUENCE [LARGE SCALE GENOMIC DNA]</scope>
    <source>
        <strain evidence="10">ID-206-W2</strain>
    </source>
</reference>
<evidence type="ECO:0000259" key="7">
    <source>
        <dbReference type="PROSITE" id="PS51462"/>
    </source>
</evidence>
<dbReference type="AlphaFoldDB" id="A0A1R1XNU0"/>
<keyword evidence="4" id="KW-0378">Hydrolase</keyword>
<dbReference type="PANTHER" id="PTHR12318:SF0">
    <property type="entry name" value="ACYL-COENZYME A DIPHOSPHATASE NUDT19"/>
    <property type="match status" value="1"/>
</dbReference>
<comment type="caution">
    <text evidence="9">The sequence shown here is derived from an EMBL/GenBank/DDBJ whole genome shotgun (WGS) entry which is preliminary data.</text>
</comment>
<dbReference type="InterPro" id="IPR039121">
    <property type="entry name" value="NUDT19"/>
</dbReference>
<dbReference type="Proteomes" id="UP000187429">
    <property type="component" value="Unassembled WGS sequence"/>
</dbReference>
<feature type="domain" description="Nudix hydrolase" evidence="7">
    <location>
        <begin position="16"/>
        <end position="243"/>
    </location>
</feature>
<evidence type="ECO:0000256" key="6">
    <source>
        <dbReference type="ARBA" id="ARBA00023211"/>
    </source>
</evidence>
<keyword evidence="10" id="KW-1185">Reference proteome</keyword>
<sequence>MQNKTYTKYASTIAPNLIPSSSLIITAPLLGTDIDESKFNLKKYNYKVLMAKRIDKGSFSGAHVFPGGKIDFSDGLPDWKSLTDQTNTQNNSFNINSLVPQDISLLDFKICAIRETFEETGFLLSSPPSSEHIKNSSKLEFFDFIKNNNLTLLTSRLHYFSRWITPKQSPRRWDVQFFMLNISQSEQDRYLLSQIYPHLNSNNHQTMFPQTDELLYLDWRTPDKLYDAFCNDDISTITPQVYMLNQMQLFSKWQDLQKFAIYKDSVEGIIPFTSYLNLKPFPRTKIYTLPGDHLYNIQFKDDIDINGLGDYKKPLHRVLVSKSKTGKKIVQIVENVVNIPGIKFSSISPPNKL</sequence>
<dbReference type="OrthoDB" id="1695362at2759"/>
<keyword evidence="3" id="KW-0479">Metal-binding</keyword>
<accession>A0A1R1XNU0</accession>
<dbReference type="GO" id="GO:0046872">
    <property type="term" value="F:metal ion binding"/>
    <property type="evidence" value="ECO:0007669"/>
    <property type="project" value="UniProtKB-KW"/>
</dbReference>
<keyword evidence="5" id="KW-0460">Magnesium</keyword>
<evidence type="ECO:0000313" key="8">
    <source>
        <dbReference type="EMBL" id="OMJ12883.1"/>
    </source>
</evidence>
<evidence type="ECO:0000256" key="4">
    <source>
        <dbReference type="ARBA" id="ARBA00022801"/>
    </source>
</evidence>
<gene>
    <name evidence="9" type="ORF">AYI69_g7880</name>
    <name evidence="8" type="ORF">AYI69_g9227</name>
</gene>
<evidence type="ECO:0000313" key="9">
    <source>
        <dbReference type="EMBL" id="OMJ16299.1"/>
    </source>
</evidence>
<keyword evidence="6" id="KW-0464">Manganese</keyword>
<dbReference type="PROSITE" id="PS51462">
    <property type="entry name" value="NUDIX"/>
    <property type="match status" value="1"/>
</dbReference>
<evidence type="ECO:0000313" key="10">
    <source>
        <dbReference type="Proteomes" id="UP000187429"/>
    </source>
</evidence>
<name>A0A1R1XNU0_9FUNG</name>
<evidence type="ECO:0000256" key="5">
    <source>
        <dbReference type="ARBA" id="ARBA00022842"/>
    </source>
</evidence>
<dbReference type="EMBL" id="LSSM01003941">
    <property type="protein sequence ID" value="OMJ16299.1"/>
    <property type="molecule type" value="Genomic_DNA"/>
</dbReference>
<evidence type="ECO:0000256" key="3">
    <source>
        <dbReference type="ARBA" id="ARBA00022723"/>
    </source>
</evidence>
<dbReference type="GO" id="GO:0016818">
    <property type="term" value="F:hydrolase activity, acting on acid anhydrides, in phosphorus-containing anhydrides"/>
    <property type="evidence" value="ECO:0007669"/>
    <property type="project" value="InterPro"/>
</dbReference>
<dbReference type="EMBL" id="LSSM01005340">
    <property type="protein sequence ID" value="OMJ12883.1"/>
    <property type="molecule type" value="Genomic_DNA"/>
</dbReference>
<dbReference type="Gene3D" id="3.90.79.10">
    <property type="entry name" value="Nucleoside Triphosphate Pyrophosphohydrolase"/>
    <property type="match status" value="1"/>
</dbReference>
<comment type="cofactor">
    <cofactor evidence="2">
        <name>Mg(2+)</name>
        <dbReference type="ChEBI" id="CHEBI:18420"/>
    </cofactor>
</comment>
<dbReference type="PANTHER" id="PTHR12318">
    <property type="entry name" value="TESTOSTERONE-REGULATED PROTEIN RP2"/>
    <property type="match status" value="1"/>
</dbReference>
<protein>
    <submittedName>
        <fullName evidence="9">Nucleoside diphosphate-linked moiety X motif 19, mitochondrial</fullName>
    </submittedName>
</protein>
<dbReference type="SUPFAM" id="SSF55811">
    <property type="entry name" value="Nudix"/>
    <property type="match status" value="1"/>
</dbReference>
<dbReference type="InterPro" id="IPR000086">
    <property type="entry name" value="NUDIX_hydrolase_dom"/>
</dbReference>
<organism evidence="9 10">
    <name type="scientific">Smittium culicis</name>
    <dbReference type="NCBI Taxonomy" id="133412"/>
    <lineage>
        <taxon>Eukaryota</taxon>
        <taxon>Fungi</taxon>
        <taxon>Fungi incertae sedis</taxon>
        <taxon>Zoopagomycota</taxon>
        <taxon>Kickxellomycotina</taxon>
        <taxon>Harpellomycetes</taxon>
        <taxon>Harpellales</taxon>
        <taxon>Legeriomycetaceae</taxon>
        <taxon>Smittium</taxon>
    </lineage>
</organism>
<dbReference type="GO" id="GO:0005739">
    <property type="term" value="C:mitochondrion"/>
    <property type="evidence" value="ECO:0007669"/>
    <property type="project" value="TreeGrafter"/>
</dbReference>